<organism evidence="3 4">
    <name type="scientific">Enterocloster lavalensis</name>
    <dbReference type="NCBI Taxonomy" id="460384"/>
    <lineage>
        <taxon>Bacteria</taxon>
        <taxon>Bacillati</taxon>
        <taxon>Bacillota</taxon>
        <taxon>Clostridia</taxon>
        <taxon>Lachnospirales</taxon>
        <taxon>Lachnospiraceae</taxon>
        <taxon>Enterocloster</taxon>
    </lineage>
</organism>
<dbReference type="GO" id="GO:0015093">
    <property type="term" value="F:ferrous iron transmembrane transporter activity"/>
    <property type="evidence" value="ECO:0007669"/>
    <property type="project" value="InterPro"/>
</dbReference>
<feature type="transmembrane region" description="Helical" evidence="1">
    <location>
        <begin position="569"/>
        <end position="589"/>
    </location>
</feature>
<keyword evidence="4" id="KW-1185">Reference proteome</keyword>
<dbReference type="Pfam" id="PF07664">
    <property type="entry name" value="FeoB_C"/>
    <property type="match status" value="1"/>
</dbReference>
<proteinExistence type="predicted"/>
<dbReference type="AlphaFoldDB" id="A0A1I0J0F7"/>
<name>A0A1I0J0F7_9FIRM</name>
<dbReference type="InterPro" id="IPR050860">
    <property type="entry name" value="FeoB_GTPase"/>
</dbReference>
<dbReference type="PROSITE" id="PS51711">
    <property type="entry name" value="G_FEOB"/>
    <property type="match status" value="1"/>
</dbReference>
<evidence type="ECO:0000313" key="3">
    <source>
        <dbReference type="EMBL" id="SEU03162.1"/>
    </source>
</evidence>
<dbReference type="EMBL" id="FOIM01000025">
    <property type="protein sequence ID" value="SEU03162.1"/>
    <property type="molecule type" value="Genomic_DNA"/>
</dbReference>
<dbReference type="PANTHER" id="PTHR43185:SF2">
    <property type="entry name" value="FERROUS IRON TRANSPORT PROTEIN B"/>
    <property type="match status" value="1"/>
</dbReference>
<dbReference type="Pfam" id="PF07670">
    <property type="entry name" value="Gate"/>
    <property type="match status" value="2"/>
</dbReference>
<accession>A0A1I0J0F7</accession>
<dbReference type="InterPro" id="IPR041069">
    <property type="entry name" value="FeoB_Cyto"/>
</dbReference>
<dbReference type="CDD" id="cd01879">
    <property type="entry name" value="FeoB"/>
    <property type="match status" value="1"/>
</dbReference>
<dbReference type="InterPro" id="IPR011642">
    <property type="entry name" value="Gate_dom"/>
</dbReference>
<dbReference type="RefSeq" id="WP_092368110.1">
    <property type="nucleotide sequence ID" value="NZ_DAINWJ010000595.1"/>
</dbReference>
<dbReference type="InterPro" id="IPR030389">
    <property type="entry name" value="G_FEOB_dom"/>
</dbReference>
<keyword evidence="1" id="KW-0812">Transmembrane</keyword>
<feature type="transmembrane region" description="Helical" evidence="1">
    <location>
        <begin position="680"/>
        <end position="700"/>
    </location>
</feature>
<dbReference type="Pfam" id="PF02421">
    <property type="entry name" value="FeoB_N"/>
    <property type="match status" value="1"/>
</dbReference>
<evidence type="ECO:0000259" key="2">
    <source>
        <dbReference type="PROSITE" id="PS51711"/>
    </source>
</evidence>
<dbReference type="InterPro" id="IPR011640">
    <property type="entry name" value="Fe2_transport_prot_B_C"/>
</dbReference>
<protein>
    <submittedName>
        <fullName evidence="3">Fe2+ transport system protein B</fullName>
    </submittedName>
</protein>
<dbReference type="PANTHER" id="PTHR43185">
    <property type="entry name" value="FERROUS IRON TRANSPORT PROTEIN B"/>
    <property type="match status" value="1"/>
</dbReference>
<feature type="transmembrane region" description="Helical" evidence="1">
    <location>
        <begin position="456"/>
        <end position="478"/>
    </location>
</feature>
<feature type="transmembrane region" description="Helical" evidence="1">
    <location>
        <begin position="629"/>
        <end position="651"/>
    </location>
</feature>
<evidence type="ECO:0000256" key="1">
    <source>
        <dbReference type="SAM" id="Phobius"/>
    </source>
</evidence>
<evidence type="ECO:0000313" key="4">
    <source>
        <dbReference type="Proteomes" id="UP000198508"/>
    </source>
</evidence>
<dbReference type="GO" id="GO:0005886">
    <property type="term" value="C:plasma membrane"/>
    <property type="evidence" value="ECO:0007669"/>
    <property type="project" value="TreeGrafter"/>
</dbReference>
<dbReference type="Proteomes" id="UP000198508">
    <property type="component" value="Unassembled WGS sequence"/>
</dbReference>
<gene>
    <name evidence="3" type="ORF">SAMN05216313_12553</name>
</gene>
<dbReference type="GeneID" id="93277536"/>
<dbReference type="InterPro" id="IPR027417">
    <property type="entry name" value="P-loop_NTPase"/>
</dbReference>
<feature type="domain" description="FeoB-type G" evidence="2">
    <location>
        <begin position="26"/>
        <end position="195"/>
    </location>
</feature>
<dbReference type="Pfam" id="PF17910">
    <property type="entry name" value="FeoB_Cyto"/>
    <property type="match status" value="1"/>
</dbReference>
<reference evidence="4" key="1">
    <citation type="submission" date="2016-10" db="EMBL/GenBank/DDBJ databases">
        <authorList>
            <person name="Varghese N."/>
            <person name="Submissions S."/>
        </authorList>
    </citation>
    <scope>NUCLEOTIDE SEQUENCE [LARGE SCALE GENOMIC DNA]</scope>
    <source>
        <strain evidence="4">NLAE-zl-G277</strain>
    </source>
</reference>
<feature type="transmembrane region" description="Helical" evidence="1">
    <location>
        <begin position="761"/>
        <end position="787"/>
    </location>
</feature>
<feature type="transmembrane region" description="Helical" evidence="1">
    <location>
        <begin position="545"/>
        <end position="563"/>
    </location>
</feature>
<dbReference type="GO" id="GO:0005525">
    <property type="term" value="F:GTP binding"/>
    <property type="evidence" value="ECO:0007669"/>
    <property type="project" value="InterPro"/>
</dbReference>
<dbReference type="Gene3D" id="3.40.50.300">
    <property type="entry name" value="P-loop containing nucleotide triphosphate hydrolases"/>
    <property type="match status" value="1"/>
</dbReference>
<dbReference type="STRING" id="460384.SAMN05216313_12553"/>
<keyword evidence="1" id="KW-0472">Membrane</keyword>
<keyword evidence="1" id="KW-1133">Transmembrane helix</keyword>
<feature type="transmembrane region" description="Helical" evidence="1">
    <location>
        <begin position="721"/>
        <end position="741"/>
    </location>
</feature>
<feature type="transmembrane region" description="Helical" evidence="1">
    <location>
        <begin position="393"/>
        <end position="411"/>
    </location>
</feature>
<dbReference type="SUPFAM" id="SSF52540">
    <property type="entry name" value="P-loop containing nucleoside triphosphate hydrolases"/>
    <property type="match status" value="1"/>
</dbReference>
<sequence>MGLTNTSVGMGAVDSGLEIRKQAPTDKVVAIAGNPNVGKSTLFNNLTGMNQHTGNWPGKTVSNAQGWCKTGRHGYVLVDIPGTYSLMAHSAEEEVARNFICFGKSDAVVVVCDATCLERNLNLVLQTMEISDRVLVCVNLLDEAKRKHISIDLNALSDELGVPVAGTVARKKKSLDRMMDQLDDLVDRETALTPFKVQYDPLIEQAIRIAEPAIRAAVCGKSPVGGSDTAAEAGEAAAGEVAAGEVAAQDEAARDRAASAEAWNAGEAPAETGNAAVGEVAEAAAISPCCDSPAALSPRWLALKLLDYDKSLMDELKAYLGFDILEDPAVAAGVEAARDYLKAGGLRPEQLKDKIVSGLVKAAEAVSRKAVHFQKEGYNDGDRRLDKVLTSKWAGYPIMLALLALVFWITITGANYPSALLSDLLFKVQDRLLDVFHYIGAPEWLTGMLVLGIYRVLAWVVSVMLPPMAIFFPMFTLLEDSGYLPRIAYNLDKPFKCCHACGKQALTMCMGFGCNAAGIVGCRIIDSPRERLIAMVTNNFVPCNGRFPTLIAIISMFFVGVAGGAGNTLLSSLLLTLLILFGILMTFAVSKALSMTVLKGVPSSFTLELPPYRRPQIGKVIVRSIFDRTLFVLGRAIVVAAPAGLLIWIMANVYVGDLSLLAHCSAFLDPFARLMGLDGVILMAFILGLPANEIVIPIIIMAYMAQGSLLEFDSLTQLKELLVANGWTWVTAVCTMLFSLMHWPCSTTLLTIRKETGGWKWVIASFLIPTLCGFVLCMLVAGVAGMLA</sequence>